<dbReference type="PANTHER" id="PTHR33116:SF78">
    <property type="entry name" value="OS12G0587133 PROTEIN"/>
    <property type="match status" value="1"/>
</dbReference>
<reference evidence="1" key="1">
    <citation type="journal article" date="2022" name="Int. J. Mol. Sci.">
        <title>Draft Genome of Tanacetum Coccineum: Genomic Comparison of Closely Related Tanacetum-Family Plants.</title>
        <authorList>
            <person name="Yamashiro T."/>
            <person name="Shiraishi A."/>
            <person name="Nakayama K."/>
            <person name="Satake H."/>
        </authorList>
    </citation>
    <scope>NUCLEOTIDE SEQUENCE</scope>
</reference>
<evidence type="ECO:0000313" key="1">
    <source>
        <dbReference type="EMBL" id="GJT88294.1"/>
    </source>
</evidence>
<evidence type="ECO:0000313" key="2">
    <source>
        <dbReference type="Proteomes" id="UP001151760"/>
    </source>
</evidence>
<evidence type="ECO:0008006" key="3">
    <source>
        <dbReference type="Google" id="ProtNLM"/>
    </source>
</evidence>
<accession>A0ABQ5HLA7</accession>
<dbReference type="PANTHER" id="PTHR33116">
    <property type="entry name" value="REVERSE TRANSCRIPTASE ZINC-BINDING DOMAIN-CONTAINING PROTEIN-RELATED-RELATED"/>
    <property type="match status" value="1"/>
</dbReference>
<protein>
    <recommendedName>
        <fullName evidence="3">Reverse transcriptase</fullName>
    </recommendedName>
</protein>
<dbReference type="Proteomes" id="UP001151760">
    <property type="component" value="Unassembled WGS sequence"/>
</dbReference>
<name>A0ABQ5HLA7_9ASTR</name>
<sequence length="189" mass="20860">MMVDTSYLGVTLEARPSLKSIMVDMSYLGAILEARPSIEVDSTFADDVLFVGEWSECNVKSLVLILRCYHLSSGLKFKLSKSCIYGVGVPLDHVNALAHEVRCKGTIAIFGVRLTLLKSVLSSLPLYYFSLYKAPTSVLKIIESIRRQFFWGSIGDEKKMSWIKWSNVIAQKLNGGLGIGSLCNTPKSG</sequence>
<gene>
    <name evidence="1" type="ORF">Tco_1070011</name>
</gene>
<organism evidence="1 2">
    <name type="scientific">Tanacetum coccineum</name>
    <dbReference type="NCBI Taxonomy" id="301880"/>
    <lineage>
        <taxon>Eukaryota</taxon>
        <taxon>Viridiplantae</taxon>
        <taxon>Streptophyta</taxon>
        <taxon>Embryophyta</taxon>
        <taxon>Tracheophyta</taxon>
        <taxon>Spermatophyta</taxon>
        <taxon>Magnoliopsida</taxon>
        <taxon>eudicotyledons</taxon>
        <taxon>Gunneridae</taxon>
        <taxon>Pentapetalae</taxon>
        <taxon>asterids</taxon>
        <taxon>campanulids</taxon>
        <taxon>Asterales</taxon>
        <taxon>Asteraceae</taxon>
        <taxon>Asteroideae</taxon>
        <taxon>Anthemideae</taxon>
        <taxon>Anthemidinae</taxon>
        <taxon>Tanacetum</taxon>
    </lineage>
</organism>
<reference evidence="1" key="2">
    <citation type="submission" date="2022-01" db="EMBL/GenBank/DDBJ databases">
        <authorList>
            <person name="Yamashiro T."/>
            <person name="Shiraishi A."/>
            <person name="Satake H."/>
            <person name="Nakayama K."/>
        </authorList>
    </citation>
    <scope>NUCLEOTIDE SEQUENCE</scope>
</reference>
<keyword evidence="2" id="KW-1185">Reference proteome</keyword>
<proteinExistence type="predicted"/>
<comment type="caution">
    <text evidence="1">The sequence shown here is derived from an EMBL/GenBank/DDBJ whole genome shotgun (WGS) entry which is preliminary data.</text>
</comment>
<dbReference type="EMBL" id="BQNB010019717">
    <property type="protein sequence ID" value="GJT88294.1"/>
    <property type="molecule type" value="Genomic_DNA"/>
</dbReference>